<dbReference type="InterPro" id="IPR024655">
    <property type="entry name" value="Asl1_glyco_hydro_catalytic"/>
</dbReference>
<evidence type="ECO:0000259" key="1">
    <source>
        <dbReference type="PROSITE" id="PS50853"/>
    </source>
</evidence>
<dbReference type="PANTHER" id="PTHR34154">
    <property type="entry name" value="ALKALI-SENSITIVE LINKAGE PROTEIN 1"/>
    <property type="match status" value="1"/>
</dbReference>
<dbReference type="InterPro" id="IPR017853">
    <property type="entry name" value="GH"/>
</dbReference>
<evidence type="ECO:0000313" key="2">
    <source>
        <dbReference type="EMBL" id="THU34192.1"/>
    </source>
</evidence>
<dbReference type="OrthoDB" id="9809583at2"/>
<dbReference type="InterPro" id="IPR003961">
    <property type="entry name" value="FN3_dom"/>
</dbReference>
<dbReference type="GO" id="GO:0005975">
    <property type="term" value="P:carbohydrate metabolic process"/>
    <property type="evidence" value="ECO:0007669"/>
    <property type="project" value="UniProtKB-ARBA"/>
</dbReference>
<dbReference type="Gene3D" id="2.60.40.1080">
    <property type="match status" value="1"/>
</dbReference>
<evidence type="ECO:0000313" key="3">
    <source>
        <dbReference type="Proteomes" id="UP000306918"/>
    </source>
</evidence>
<dbReference type="SUPFAM" id="SSF49373">
    <property type="entry name" value="Invasin/intimin cell-adhesion fragments"/>
    <property type="match status" value="1"/>
</dbReference>
<dbReference type="NCBIfam" id="TIGR04183">
    <property type="entry name" value="Por_Secre_tail"/>
    <property type="match status" value="1"/>
</dbReference>
<dbReference type="GO" id="GO:0004553">
    <property type="term" value="F:hydrolase activity, hydrolyzing O-glycosyl compounds"/>
    <property type="evidence" value="ECO:0007669"/>
    <property type="project" value="UniProtKB-ARBA"/>
</dbReference>
<keyword evidence="3" id="KW-1185">Reference proteome</keyword>
<dbReference type="Gene3D" id="2.60.40.10">
    <property type="entry name" value="Immunoglobulins"/>
    <property type="match status" value="3"/>
</dbReference>
<name>A0A4S8HMI8_9BACT</name>
<dbReference type="Gene3D" id="2.60.20.10">
    <property type="entry name" value="Crystallins"/>
    <property type="match status" value="1"/>
</dbReference>
<dbReference type="Pfam" id="PF18962">
    <property type="entry name" value="Por_Secre_tail"/>
    <property type="match status" value="1"/>
</dbReference>
<dbReference type="InterPro" id="IPR013320">
    <property type="entry name" value="ConA-like_dom_sf"/>
</dbReference>
<dbReference type="PROSITE" id="PS50853">
    <property type="entry name" value="FN3"/>
    <property type="match status" value="1"/>
</dbReference>
<feature type="domain" description="Fibronectin type-III" evidence="1">
    <location>
        <begin position="919"/>
        <end position="1008"/>
    </location>
</feature>
<reference evidence="2 3" key="1">
    <citation type="submission" date="2019-04" db="EMBL/GenBank/DDBJ databases">
        <title>Niastella caeni sp. nov., isolated from activated sludge.</title>
        <authorList>
            <person name="Sheng M."/>
        </authorList>
    </citation>
    <scope>NUCLEOTIDE SEQUENCE [LARGE SCALE GENOMIC DNA]</scope>
    <source>
        <strain evidence="2 3">HX-2-15</strain>
    </source>
</reference>
<dbReference type="InterPro" id="IPR053183">
    <property type="entry name" value="ASL1"/>
</dbReference>
<dbReference type="Pfam" id="PF13385">
    <property type="entry name" value="Laminin_G_3"/>
    <property type="match status" value="1"/>
</dbReference>
<proteinExistence type="predicted"/>
<dbReference type="SMART" id="SM00060">
    <property type="entry name" value="FN3"/>
    <property type="match status" value="2"/>
</dbReference>
<accession>A0A4S8HMI8</accession>
<dbReference type="PANTHER" id="PTHR34154:SF3">
    <property type="entry name" value="ALKALI-SENSITIVE LINKAGE PROTEIN 1"/>
    <property type="match status" value="1"/>
</dbReference>
<dbReference type="SUPFAM" id="SSF49899">
    <property type="entry name" value="Concanavalin A-like lectins/glucanases"/>
    <property type="match status" value="1"/>
</dbReference>
<gene>
    <name evidence="2" type="ORF">FAM09_24545</name>
</gene>
<dbReference type="Pfam" id="PF11790">
    <property type="entry name" value="Glyco_hydro_cc"/>
    <property type="match status" value="1"/>
</dbReference>
<dbReference type="Gene3D" id="2.60.120.200">
    <property type="match status" value="1"/>
</dbReference>
<dbReference type="Gene3D" id="3.20.20.80">
    <property type="entry name" value="Glycosidases"/>
    <property type="match status" value="1"/>
</dbReference>
<protein>
    <submittedName>
        <fullName evidence="2">T9SS type A sorting domain-containing protein</fullName>
    </submittedName>
</protein>
<dbReference type="SUPFAM" id="SSF51445">
    <property type="entry name" value="(Trans)glycosidases"/>
    <property type="match status" value="1"/>
</dbReference>
<dbReference type="Proteomes" id="UP000306918">
    <property type="component" value="Unassembled WGS sequence"/>
</dbReference>
<dbReference type="Gene3D" id="2.60.40.740">
    <property type="match status" value="1"/>
</dbReference>
<dbReference type="InterPro" id="IPR026444">
    <property type="entry name" value="Secre_tail"/>
</dbReference>
<comment type="caution">
    <text evidence="2">The sequence shown here is derived from an EMBL/GenBank/DDBJ whole genome shotgun (WGS) entry which is preliminary data.</text>
</comment>
<dbReference type="RefSeq" id="WP_136579808.1">
    <property type="nucleotide sequence ID" value="NZ_STFF01000008.1"/>
</dbReference>
<dbReference type="InterPro" id="IPR013783">
    <property type="entry name" value="Ig-like_fold"/>
</dbReference>
<dbReference type="SUPFAM" id="SSF49265">
    <property type="entry name" value="Fibronectin type III"/>
    <property type="match status" value="1"/>
</dbReference>
<dbReference type="EMBL" id="STFF01000008">
    <property type="protein sequence ID" value="THU34192.1"/>
    <property type="molecule type" value="Genomic_DNA"/>
</dbReference>
<dbReference type="InterPro" id="IPR008964">
    <property type="entry name" value="Invasin/intimin_cell_adhesion"/>
</dbReference>
<organism evidence="2 3">
    <name type="scientific">Niastella caeni</name>
    <dbReference type="NCBI Taxonomy" id="2569763"/>
    <lineage>
        <taxon>Bacteria</taxon>
        <taxon>Pseudomonadati</taxon>
        <taxon>Bacteroidota</taxon>
        <taxon>Chitinophagia</taxon>
        <taxon>Chitinophagales</taxon>
        <taxon>Chitinophagaceae</taxon>
        <taxon>Niastella</taxon>
    </lineage>
</organism>
<dbReference type="CDD" id="cd00063">
    <property type="entry name" value="FN3"/>
    <property type="match status" value="1"/>
</dbReference>
<sequence length="1677" mass="182072">MSHPLRYLLFVLFIIFSLKVTAQAPNLPVKQTLSETLFSGRTFTNASQEDTVVKQQAIPSNYTLEVVAKVNAATGRGLDIEARNDKVKGFRLSLDAATLKLTSPLTAARSLTASNGGQYHTIRVAVNNDSAYIYQNGAYILTQPLSTVKDIAGGVETNELLNTVKGPTLIPNWAGTAPNNTGRPSDYGWAYTGTTSTTLFSTANSTTAGTSRYMDVNASSGGNLHTYNGATYTGRLLFIRWDGSGIQNTVYSYPVTLEANTTYDFSMLHAYLTNATGSRTMTVGIGKTTATSGRIASQVITTNGTRVLNRESFVFTSQEAGTYYLTINGNWGLFSIGELSLNKMEINPRFIFGKNYPSGAVDMEISSATFEAGAYAPAGIVPGPTQQVTITDRVASFLPTFNTNFVVPGKTDLHLTGDYAPLINSTVELNSEDAWLFFDNIKPSDVIANWLNKVTINGVPASNNPTVRIAIYKNGTAVIPNGNATSAKALEVFTGPNLSGNTKAFEIETYHNNLDSFNNKIRSFKLRRGYMATLANNPDGSGYSRVFIANDDDLIVNTMPQGLDSVSFIRIFRWDWISKKGKAGWSPAKINCTWYYDWNIAGSSASNYDYTIIRQHGGWPSWTDINNKKNVNHLLGFNEPDRPDQANMTVDQAFAQWPEMMKSGLRIGSPAPASPHNSWITEFLAKCDQLNYRVDFVAIHAYWGGLTPQQWYSQLKSIYDRVKRPLWITEWNNGANWTTESWPTDQQAQFEKQLNDMKGILQVLDTTSFVERYAIYDWVENKRAMVLADTLTPAGKYYAANKSDFAYNPQRAFVHNWKLVSAPLSGSINSDDYFKVTLSWKDLNGENGSKYILERKIDGRDTAFEPVQEFTGYAFGGTVSYIDSVYAKATYRVKAFNLTGDQFVYSTTYDVVSDAAPVAPSSLTGEVLAATKIKLNWNAAANARSYNLKRSLNASGPFDTIISPRTTKMEYLDENLTPATNYYYVVTSLNSAGESVNSTVLELRTKDLVAPAGVQNPHIASGDAKITVTWDFIYDAVYDILRAESENGIYDTIAANVDAVRYVDTTVVNGATYYYKVVAHNGAGRSPETAVLPGKPVAGRHLYVSFNESTGSFAEDSWGGYHGTLAAAAVRDSGYTANAVKLNGTATSYVTLGEGILTSLNDFTIAAWVKMDALSTWMRVFDFGTGTNNYMFLTVQASVSGGNSTIRYGIRNSSGEQSLSYPYAFPLNTWTHFAITQSGSTVSLFINGELVTSSNSVTLKPADLGNTNQNYIGKSQWNDPLLKGSVDEFKIYNRALNAFEISEAMKEEQVITFNALAEKTVSDSDFDAVAVTSSGLPVSYTSSNENVAVITNGMVHITGAGTTDITAIQAGDTRYAAAAPVVQKLTVNKLYYVDSDNDGFGSTVTKWIPAAVAPAGYAENNTDCDDSSVLYADNDGDGSGAGAPVACGVASNTDCDDTNPVPVTATIPDVYAMNTSGIAKNTIYLGYGPSCLTIRVKPAGGTAPYSYVWSTGQTTQSIVVSSAATYTVTVTDAKGCHIPASVVIKTQDVSCGNRNNKVLVCHNGKTLCVAASAVHAYLCQGSQLGACVSTGSPKPGNPGNTDVIIYPNPVRDQLTVRVGWLNNGATVQIYNSQGTMVIAKNLVQATSTISLRWLARGIYYVRVKNGQQITIQKIIKE</sequence>
<dbReference type="InterPro" id="IPR036116">
    <property type="entry name" value="FN3_sf"/>
</dbReference>